<protein>
    <submittedName>
        <fullName evidence="2">N-acetyltransferase</fullName>
    </submittedName>
</protein>
<accession>A0A3B0C974</accession>
<dbReference type="OrthoDB" id="9795199at2"/>
<dbReference type="Pfam" id="PF13302">
    <property type="entry name" value="Acetyltransf_3"/>
    <property type="match status" value="1"/>
</dbReference>
<dbReference type="Gene3D" id="3.40.630.30">
    <property type="match status" value="1"/>
</dbReference>
<feature type="domain" description="N-acetyltransferase" evidence="1">
    <location>
        <begin position="12"/>
        <end position="169"/>
    </location>
</feature>
<gene>
    <name evidence="2" type="ORF">D7Z94_11105</name>
</gene>
<reference evidence="2 3" key="1">
    <citation type="submission" date="2018-10" db="EMBL/GenBank/DDBJ databases">
        <title>Ulvibacterium marinum gen. nov., sp. nov., a novel marine bacterium of the family Flavobacteriaceae, isolated from a culture of the green alga Ulva prolifera.</title>
        <authorList>
            <person name="Zhang Z."/>
        </authorList>
    </citation>
    <scope>NUCLEOTIDE SEQUENCE [LARGE SCALE GENOMIC DNA]</scope>
    <source>
        <strain evidence="2 3">CCMM003</strain>
    </source>
</reference>
<dbReference type="InterPro" id="IPR000182">
    <property type="entry name" value="GNAT_dom"/>
</dbReference>
<dbReference type="PANTHER" id="PTHR43610:SF1">
    <property type="entry name" value="N-ACETYLTRANSFERASE DOMAIN-CONTAINING PROTEIN"/>
    <property type="match status" value="1"/>
</dbReference>
<dbReference type="InterPro" id="IPR016181">
    <property type="entry name" value="Acyl_CoA_acyltransferase"/>
</dbReference>
<dbReference type="RefSeq" id="WP_120711618.1">
    <property type="nucleotide sequence ID" value="NZ_RBCJ01000002.1"/>
</dbReference>
<dbReference type="AlphaFoldDB" id="A0A3B0C974"/>
<evidence type="ECO:0000313" key="3">
    <source>
        <dbReference type="Proteomes" id="UP000276603"/>
    </source>
</evidence>
<evidence type="ECO:0000313" key="2">
    <source>
        <dbReference type="EMBL" id="RKN81461.1"/>
    </source>
</evidence>
<keyword evidence="2" id="KW-0808">Transferase</keyword>
<proteinExistence type="predicted"/>
<evidence type="ECO:0000259" key="1">
    <source>
        <dbReference type="PROSITE" id="PS51186"/>
    </source>
</evidence>
<sequence length="198" mass="22844">MTVVVTLENLRVKLSPLKPEDSDNLFPIAQQEKLVQYSPSDIATLPALKNYIDIALEQQLQKTSIPYVIFDKNTQSYAGCTRYMNIDWKNKVLHIGSTWIGKEFQGTGLNSNVKFLMLQHAFEEIDFEKVEFRIDERNERSRKAVEKLGAKLEGILRENVYLLDGFKRNTCCYGILHHEWKRIKSERFAGYSSSSTSS</sequence>
<dbReference type="PANTHER" id="PTHR43610">
    <property type="entry name" value="BLL6696 PROTEIN"/>
    <property type="match status" value="1"/>
</dbReference>
<organism evidence="2 3">
    <name type="scientific">Ulvibacterium marinum</name>
    <dbReference type="NCBI Taxonomy" id="2419782"/>
    <lineage>
        <taxon>Bacteria</taxon>
        <taxon>Pseudomonadati</taxon>
        <taxon>Bacteroidota</taxon>
        <taxon>Flavobacteriia</taxon>
        <taxon>Flavobacteriales</taxon>
        <taxon>Flavobacteriaceae</taxon>
        <taxon>Ulvibacterium</taxon>
    </lineage>
</organism>
<dbReference type="SUPFAM" id="SSF55729">
    <property type="entry name" value="Acyl-CoA N-acyltransferases (Nat)"/>
    <property type="match status" value="1"/>
</dbReference>
<name>A0A3B0C974_9FLAO</name>
<dbReference type="PROSITE" id="PS51186">
    <property type="entry name" value="GNAT"/>
    <property type="match status" value="1"/>
</dbReference>
<dbReference type="Proteomes" id="UP000276603">
    <property type="component" value="Unassembled WGS sequence"/>
</dbReference>
<dbReference type="GO" id="GO:0016747">
    <property type="term" value="F:acyltransferase activity, transferring groups other than amino-acyl groups"/>
    <property type="evidence" value="ECO:0007669"/>
    <property type="project" value="InterPro"/>
</dbReference>
<keyword evidence="3" id="KW-1185">Reference proteome</keyword>
<dbReference type="EMBL" id="RBCJ01000002">
    <property type="protein sequence ID" value="RKN81461.1"/>
    <property type="molecule type" value="Genomic_DNA"/>
</dbReference>
<comment type="caution">
    <text evidence="2">The sequence shown here is derived from an EMBL/GenBank/DDBJ whole genome shotgun (WGS) entry which is preliminary data.</text>
</comment>